<dbReference type="PANTHER" id="PTHR33473">
    <property type="entry name" value="ATP-DEPENDENT CLP PROTEASE ADAPTER PROTEIN CLPS1, CHLOROPLASTIC"/>
    <property type="match status" value="1"/>
</dbReference>
<dbReference type="HAMAP" id="MF_00302">
    <property type="entry name" value="ClpS"/>
    <property type="match status" value="1"/>
</dbReference>
<dbReference type="GO" id="GO:0008233">
    <property type="term" value="F:peptidase activity"/>
    <property type="evidence" value="ECO:0007669"/>
    <property type="project" value="UniProtKB-KW"/>
</dbReference>
<dbReference type="InterPro" id="IPR022935">
    <property type="entry name" value="ClpS"/>
</dbReference>
<keyword evidence="5" id="KW-1185">Reference proteome</keyword>
<evidence type="ECO:0000313" key="5">
    <source>
        <dbReference type="Proteomes" id="UP000568050"/>
    </source>
</evidence>
<dbReference type="AlphaFoldDB" id="A0A839QPY3"/>
<dbReference type="Proteomes" id="UP000568050">
    <property type="component" value="Unassembled WGS sequence"/>
</dbReference>
<gene>
    <name evidence="1" type="primary">clpS</name>
    <name evidence="4" type="ORF">FHX50_000300</name>
</gene>
<dbReference type="Gene3D" id="3.30.1390.10">
    <property type="match status" value="1"/>
</dbReference>
<name>A0A839QPY3_9MICO</name>
<feature type="domain" description="Adaptor protein ClpS core" evidence="3">
    <location>
        <begin position="35"/>
        <end position="105"/>
    </location>
</feature>
<dbReference type="SUPFAM" id="SSF54736">
    <property type="entry name" value="ClpS-like"/>
    <property type="match status" value="1"/>
</dbReference>
<proteinExistence type="inferred from homology"/>
<dbReference type="InterPro" id="IPR003769">
    <property type="entry name" value="ClpS_core"/>
</dbReference>
<evidence type="ECO:0000256" key="1">
    <source>
        <dbReference type="HAMAP-Rule" id="MF_00302"/>
    </source>
</evidence>
<evidence type="ECO:0000313" key="4">
    <source>
        <dbReference type="EMBL" id="MBB3022052.1"/>
    </source>
</evidence>
<dbReference type="Pfam" id="PF02617">
    <property type="entry name" value="ClpS"/>
    <property type="match status" value="1"/>
</dbReference>
<protein>
    <recommendedName>
        <fullName evidence="1">ATP-dependent Clp protease adapter protein ClpS</fullName>
    </recommendedName>
</protein>
<dbReference type="InterPro" id="IPR014719">
    <property type="entry name" value="Ribosomal_bL12_C/ClpS-like"/>
</dbReference>
<comment type="function">
    <text evidence="1">Involved in the modulation of the specificity of the ClpAP-mediated ATP-dependent protein degradation.</text>
</comment>
<dbReference type="PANTHER" id="PTHR33473:SF19">
    <property type="entry name" value="ATP-DEPENDENT CLP PROTEASE ADAPTER PROTEIN CLPS"/>
    <property type="match status" value="1"/>
</dbReference>
<sequence>MVEASPERRRTAPALSDADRGLEQERDTAAIAVQDRLWNTVVWNDPINLQSYVVHVLRTHFGYDRQKAERLMLQVHHEGRAIVSTDPRESAEGHVQAMHAFGLNATLEQQEG</sequence>
<feature type="compositionally biased region" description="Basic and acidic residues" evidence="2">
    <location>
        <begin position="1"/>
        <end position="10"/>
    </location>
</feature>
<dbReference type="GO" id="GO:0030163">
    <property type="term" value="P:protein catabolic process"/>
    <property type="evidence" value="ECO:0007669"/>
    <property type="project" value="InterPro"/>
</dbReference>
<dbReference type="NCBIfam" id="NF000668">
    <property type="entry name" value="PRK00033.1-1"/>
    <property type="match status" value="1"/>
</dbReference>
<organism evidence="4 5">
    <name type="scientific">Helcobacillus massiliensis</name>
    <dbReference type="NCBI Taxonomy" id="521392"/>
    <lineage>
        <taxon>Bacteria</taxon>
        <taxon>Bacillati</taxon>
        <taxon>Actinomycetota</taxon>
        <taxon>Actinomycetes</taxon>
        <taxon>Micrococcales</taxon>
        <taxon>Dermabacteraceae</taxon>
        <taxon>Helcobacillus</taxon>
    </lineage>
</organism>
<dbReference type="RefSeq" id="WP_183373795.1">
    <property type="nucleotide sequence ID" value="NZ_CBCSFZ010000015.1"/>
</dbReference>
<keyword evidence="4" id="KW-0378">Hydrolase</keyword>
<comment type="similarity">
    <text evidence="1">Belongs to the ClpS family.</text>
</comment>
<dbReference type="EMBL" id="JACHWP010000001">
    <property type="protein sequence ID" value="MBB3022052.1"/>
    <property type="molecule type" value="Genomic_DNA"/>
</dbReference>
<evidence type="ECO:0000259" key="3">
    <source>
        <dbReference type="Pfam" id="PF02617"/>
    </source>
</evidence>
<reference evidence="4 5" key="1">
    <citation type="submission" date="2020-08" db="EMBL/GenBank/DDBJ databases">
        <title>Sequencing the genomes of 1000 actinobacteria strains.</title>
        <authorList>
            <person name="Klenk H.-P."/>
        </authorList>
    </citation>
    <scope>NUCLEOTIDE SEQUENCE [LARGE SCALE GENOMIC DNA]</scope>
    <source>
        <strain evidence="4 5">DSM 23040</strain>
    </source>
</reference>
<comment type="subunit">
    <text evidence="1">Binds to the N-terminal domain of the chaperone ClpA.</text>
</comment>
<comment type="caution">
    <text evidence="4">The sequence shown here is derived from an EMBL/GenBank/DDBJ whole genome shotgun (WGS) entry which is preliminary data.</text>
</comment>
<accession>A0A839QPY3</accession>
<dbReference type="GO" id="GO:0006508">
    <property type="term" value="P:proteolysis"/>
    <property type="evidence" value="ECO:0007669"/>
    <property type="project" value="UniProtKB-UniRule"/>
</dbReference>
<feature type="region of interest" description="Disordered" evidence="2">
    <location>
        <begin position="1"/>
        <end position="23"/>
    </location>
</feature>
<evidence type="ECO:0000256" key="2">
    <source>
        <dbReference type="SAM" id="MobiDB-lite"/>
    </source>
</evidence>
<keyword evidence="4" id="KW-0645">Protease</keyword>